<keyword evidence="2" id="KW-0812">Transmembrane</keyword>
<evidence type="ECO:0000256" key="2">
    <source>
        <dbReference type="SAM" id="Phobius"/>
    </source>
</evidence>
<keyword evidence="2" id="KW-1133">Transmembrane helix</keyword>
<gene>
    <name evidence="3" type="ORF">A8L45_21450</name>
</gene>
<proteinExistence type="predicted"/>
<dbReference type="STRING" id="1080227.A8L45_21450"/>
<protein>
    <submittedName>
        <fullName evidence="3">Uncharacterized protein</fullName>
    </submittedName>
</protein>
<dbReference type="AlphaFoldDB" id="A0A1C3E9C0"/>
<dbReference type="EMBL" id="LYBM01000061">
    <property type="protein sequence ID" value="ODA29868.1"/>
    <property type="molecule type" value="Genomic_DNA"/>
</dbReference>
<dbReference type="Proteomes" id="UP000094936">
    <property type="component" value="Unassembled WGS sequence"/>
</dbReference>
<feature type="transmembrane region" description="Helical" evidence="2">
    <location>
        <begin position="16"/>
        <end position="36"/>
    </location>
</feature>
<organism evidence="3 4">
    <name type="scientific">Veronia pacifica</name>
    <dbReference type="NCBI Taxonomy" id="1080227"/>
    <lineage>
        <taxon>Bacteria</taxon>
        <taxon>Pseudomonadati</taxon>
        <taxon>Pseudomonadota</taxon>
        <taxon>Gammaproteobacteria</taxon>
        <taxon>Vibrionales</taxon>
        <taxon>Vibrionaceae</taxon>
        <taxon>Veronia</taxon>
    </lineage>
</organism>
<accession>A0A1C3E9C0</accession>
<dbReference type="RefSeq" id="WP_068905400.1">
    <property type="nucleotide sequence ID" value="NZ_JBHUIF010000013.1"/>
</dbReference>
<name>A0A1C3E9C0_9GAMM</name>
<sequence>MSATITPQSEFNQTKLFISLTSGVILAVLLWVGSTVNSTQIAVAKLQTELISLRADLAESSERNKVFQQDLRSLEQRVRDLETKR</sequence>
<keyword evidence="4" id="KW-1185">Reference proteome</keyword>
<evidence type="ECO:0000313" key="4">
    <source>
        <dbReference type="Proteomes" id="UP000094936"/>
    </source>
</evidence>
<evidence type="ECO:0000256" key="1">
    <source>
        <dbReference type="SAM" id="Coils"/>
    </source>
</evidence>
<keyword evidence="1" id="KW-0175">Coiled coil</keyword>
<feature type="coiled-coil region" evidence="1">
    <location>
        <begin position="43"/>
        <end position="84"/>
    </location>
</feature>
<comment type="caution">
    <text evidence="3">The sequence shown here is derived from an EMBL/GenBank/DDBJ whole genome shotgun (WGS) entry which is preliminary data.</text>
</comment>
<keyword evidence="2" id="KW-0472">Membrane</keyword>
<evidence type="ECO:0000313" key="3">
    <source>
        <dbReference type="EMBL" id="ODA29868.1"/>
    </source>
</evidence>
<reference evidence="3 4" key="1">
    <citation type="submission" date="2016-05" db="EMBL/GenBank/DDBJ databases">
        <title>Genomic Taxonomy of the Vibrionaceae.</title>
        <authorList>
            <person name="Gomez-Gil B."/>
            <person name="Enciso-Ibarra J."/>
        </authorList>
    </citation>
    <scope>NUCLEOTIDE SEQUENCE [LARGE SCALE GENOMIC DNA]</scope>
    <source>
        <strain evidence="3 4">CAIM 1920</strain>
    </source>
</reference>